<evidence type="ECO:0000256" key="2">
    <source>
        <dbReference type="ARBA" id="ARBA00022691"/>
    </source>
</evidence>
<dbReference type="SFLD" id="SFLDS00029">
    <property type="entry name" value="Radical_SAM"/>
    <property type="match status" value="1"/>
</dbReference>
<comment type="cofactor">
    <cofactor evidence="1">
        <name>[4Fe-4S] cluster</name>
        <dbReference type="ChEBI" id="CHEBI:49883"/>
    </cofactor>
</comment>
<dbReference type="InterPro" id="IPR007197">
    <property type="entry name" value="rSAM"/>
</dbReference>
<accession>A0A518BLB3</accession>
<organism evidence="7 8">
    <name type="scientific">Engelhardtia mirabilis</name>
    <dbReference type="NCBI Taxonomy" id="2528011"/>
    <lineage>
        <taxon>Bacteria</taxon>
        <taxon>Pseudomonadati</taxon>
        <taxon>Planctomycetota</taxon>
        <taxon>Planctomycetia</taxon>
        <taxon>Planctomycetia incertae sedis</taxon>
        <taxon>Engelhardtia</taxon>
    </lineage>
</organism>
<dbReference type="NCBIfam" id="TIGR04085">
    <property type="entry name" value="rSAM_more_4Fe4S"/>
    <property type="match status" value="1"/>
</dbReference>
<dbReference type="CDD" id="cd01335">
    <property type="entry name" value="Radical_SAM"/>
    <property type="match status" value="1"/>
</dbReference>
<dbReference type="PANTHER" id="PTHR11228">
    <property type="entry name" value="RADICAL SAM DOMAIN PROTEIN"/>
    <property type="match status" value="1"/>
</dbReference>
<evidence type="ECO:0000256" key="3">
    <source>
        <dbReference type="ARBA" id="ARBA00022723"/>
    </source>
</evidence>
<evidence type="ECO:0000256" key="4">
    <source>
        <dbReference type="ARBA" id="ARBA00023004"/>
    </source>
</evidence>
<dbReference type="RefSeq" id="WP_419191519.1">
    <property type="nucleotide sequence ID" value="NZ_CP036287.1"/>
</dbReference>
<evidence type="ECO:0000259" key="6">
    <source>
        <dbReference type="PROSITE" id="PS51918"/>
    </source>
</evidence>
<name>A0A518BLB3_9BACT</name>
<dbReference type="PROSITE" id="PS51918">
    <property type="entry name" value="RADICAL_SAM"/>
    <property type="match status" value="1"/>
</dbReference>
<dbReference type="KEGG" id="pbap:Pla133_28530"/>
<reference evidence="7 8" key="1">
    <citation type="submission" date="2019-02" db="EMBL/GenBank/DDBJ databases">
        <title>Deep-cultivation of Planctomycetes and their phenomic and genomic characterization uncovers novel biology.</title>
        <authorList>
            <person name="Wiegand S."/>
            <person name="Jogler M."/>
            <person name="Boedeker C."/>
            <person name="Pinto D."/>
            <person name="Vollmers J."/>
            <person name="Rivas-Marin E."/>
            <person name="Kohn T."/>
            <person name="Peeters S.H."/>
            <person name="Heuer A."/>
            <person name="Rast P."/>
            <person name="Oberbeckmann S."/>
            <person name="Bunk B."/>
            <person name="Jeske O."/>
            <person name="Meyerdierks A."/>
            <person name="Storesund J.E."/>
            <person name="Kallscheuer N."/>
            <person name="Luecker S."/>
            <person name="Lage O.M."/>
            <person name="Pohl T."/>
            <person name="Merkel B.J."/>
            <person name="Hornburger P."/>
            <person name="Mueller R.-W."/>
            <person name="Bruemmer F."/>
            <person name="Labrenz M."/>
            <person name="Spormann A.M."/>
            <person name="Op den Camp H."/>
            <person name="Overmann J."/>
            <person name="Amann R."/>
            <person name="Jetten M.S.M."/>
            <person name="Mascher T."/>
            <person name="Medema M.H."/>
            <person name="Devos D.P."/>
            <person name="Kaster A.-K."/>
            <person name="Ovreas L."/>
            <person name="Rohde M."/>
            <person name="Galperin M.Y."/>
            <person name="Jogler C."/>
        </authorList>
    </citation>
    <scope>NUCLEOTIDE SEQUENCE [LARGE SCALE GENOMIC DNA]</scope>
    <source>
        <strain evidence="7 8">Pla133</strain>
    </source>
</reference>
<dbReference type="EMBL" id="CP036287">
    <property type="protein sequence ID" value="QDU67764.1"/>
    <property type="molecule type" value="Genomic_DNA"/>
</dbReference>
<evidence type="ECO:0000313" key="7">
    <source>
        <dbReference type="EMBL" id="QDU67764.1"/>
    </source>
</evidence>
<dbReference type="Pfam" id="PF04055">
    <property type="entry name" value="Radical_SAM"/>
    <property type="match status" value="1"/>
</dbReference>
<sequence length="591" mass="67708">MPRSAFRIDEVRAKQPEKKGWEDLRYDAFVLADKLTLIDETENFSEFGFQVRDNVRYQTHYPGRIEFELLRFFGEPRLRADVERFFVEELPVLVGDEVPIDEALAAYMDRLVGLCLIRPTNEVNDKIAQQRHKLEWSKEDRPIFFKAPSLQRHDKQVRSFPVSVGINLTERCNLACLHCCVGSNPHVSTKNDLSTDELSRVFDQLEEGGVESVRLTGGEPMIRPDFWEIFEDALSRRFTVVLYTNGTRINEDNIDKFIDAKTRKGSRFSIHLSLDGGTASTHDFLRNRKGNFDRVVRTMKLLQKHRIHFFVESVLHKGSACAAELDALAEVVRTHGVTWISVHPGEQIGTGESEENIYFTREELVALRGDIEPIIDKWARRGLQINFSSYTFPLDEPKVEEEALEVRAEAEVEITPESADWKKSFQRKYSQSRAAGFNVCTAGTSQMALGADGQAYGCPRYVGAAPYAMGSVRDRELVDIWSSPGWDWLRADYRPKLRLCNSCNFIENCFYGKTCRANPGYLFNDAYGVSPECIREYDVLGIPFQEIVDYLEERIETEREDFRIVSLCERLLSQVRAKEAALQVGRENSVS</sequence>
<dbReference type="Gene3D" id="3.20.20.70">
    <property type="entry name" value="Aldolase class I"/>
    <property type="match status" value="2"/>
</dbReference>
<keyword evidence="5" id="KW-0411">Iron-sulfur</keyword>
<dbReference type="SFLD" id="SFLDG01386">
    <property type="entry name" value="main_SPASM_domain-containing"/>
    <property type="match status" value="1"/>
</dbReference>
<dbReference type="SUPFAM" id="SSF102114">
    <property type="entry name" value="Radical SAM enzymes"/>
    <property type="match status" value="1"/>
</dbReference>
<proteinExistence type="predicted"/>
<keyword evidence="3" id="KW-0479">Metal-binding</keyword>
<dbReference type="SFLD" id="SFLDG01067">
    <property type="entry name" value="SPASM/twitch_domain_containing"/>
    <property type="match status" value="1"/>
</dbReference>
<evidence type="ECO:0000256" key="5">
    <source>
        <dbReference type="ARBA" id="ARBA00023014"/>
    </source>
</evidence>
<keyword evidence="8" id="KW-1185">Reference proteome</keyword>
<evidence type="ECO:0000256" key="1">
    <source>
        <dbReference type="ARBA" id="ARBA00001966"/>
    </source>
</evidence>
<dbReference type="InterPro" id="IPR058240">
    <property type="entry name" value="rSAM_sf"/>
</dbReference>
<dbReference type="Pfam" id="PF13186">
    <property type="entry name" value="SPASM"/>
    <property type="match status" value="1"/>
</dbReference>
<dbReference type="GO" id="GO:0046872">
    <property type="term" value="F:metal ion binding"/>
    <property type="evidence" value="ECO:0007669"/>
    <property type="project" value="UniProtKB-KW"/>
</dbReference>
<dbReference type="PANTHER" id="PTHR11228:SF7">
    <property type="entry name" value="PQQA PEPTIDE CYCLASE"/>
    <property type="match status" value="1"/>
</dbReference>
<keyword evidence="4" id="KW-0408">Iron</keyword>
<gene>
    <name evidence="7" type="primary">albA_2</name>
    <name evidence="7" type="ORF">Pla133_28530</name>
</gene>
<dbReference type="GO" id="GO:0003824">
    <property type="term" value="F:catalytic activity"/>
    <property type="evidence" value="ECO:0007669"/>
    <property type="project" value="InterPro"/>
</dbReference>
<evidence type="ECO:0000313" key="8">
    <source>
        <dbReference type="Proteomes" id="UP000316921"/>
    </source>
</evidence>
<keyword evidence="2" id="KW-0949">S-adenosyl-L-methionine</keyword>
<protein>
    <submittedName>
        <fullName evidence="7">Antilisterial bacteriocin subtilosin biosynthesis protein AlbA</fullName>
    </submittedName>
</protein>
<dbReference type="CDD" id="cd21109">
    <property type="entry name" value="SPASM"/>
    <property type="match status" value="1"/>
</dbReference>
<dbReference type="InterPro" id="IPR050377">
    <property type="entry name" value="Radical_SAM_PqqE_MftC-like"/>
</dbReference>
<dbReference type="Proteomes" id="UP000316921">
    <property type="component" value="Chromosome"/>
</dbReference>
<dbReference type="GO" id="GO:0051536">
    <property type="term" value="F:iron-sulfur cluster binding"/>
    <property type="evidence" value="ECO:0007669"/>
    <property type="project" value="UniProtKB-KW"/>
</dbReference>
<dbReference type="InterPro" id="IPR013785">
    <property type="entry name" value="Aldolase_TIM"/>
</dbReference>
<dbReference type="InterPro" id="IPR023885">
    <property type="entry name" value="4Fe4S-binding_SPASM_dom"/>
</dbReference>
<dbReference type="AlphaFoldDB" id="A0A518BLB3"/>
<feature type="domain" description="Radical SAM core" evidence="6">
    <location>
        <begin position="158"/>
        <end position="388"/>
    </location>
</feature>